<dbReference type="PANTHER" id="PTHR44329:SF289">
    <property type="entry name" value="SERINE_THREONINE-PROTEIN KINASE VIK"/>
    <property type="match status" value="1"/>
</dbReference>
<evidence type="ECO:0000313" key="3">
    <source>
        <dbReference type="Proteomes" id="UP000789342"/>
    </source>
</evidence>
<protein>
    <submittedName>
        <fullName evidence="2">7860_t:CDS:1</fullName>
    </submittedName>
</protein>
<dbReference type="OrthoDB" id="2330496at2759"/>
<evidence type="ECO:0000259" key="1">
    <source>
        <dbReference type="PROSITE" id="PS50011"/>
    </source>
</evidence>
<sequence>MIVKRFPPWINLSEPSLKQKILYYRNNCGDLMNHRQLQKTPSNQTPRYPSPYPISTSVNEQQLNVSIVPTPLQMYQKRPLSDFNGNQTLIDVPNAICLILDGYGVNPVRPPNSPKTFPPGQAVTQTSIISFGMFRDGPGWDWGENSSGVITQQPLPLRTKDAKVALKLLHNSSGMDYDFLKEIKTHINCVSYAVVQCYGLSQDPKTKDYLIVMEYANYGDLRHYIHKHYLSWKQILDFLTKIAAGLCTIHQTGFVHKDFHSGNILMFSKDHPTVFPKIADLGLSGPTQYKENTSGKNEKLSFAQKLPSPSSIKSSHDVHLVLDICLGKRPDIQPGTPDCYAKLMKRCWSDKPEERPSMMEVYNEVLMWDNIMNKRNMNSNDTNDEYVKFYKDFLESESVRKQLFESDSMVKRVDESVPSEHKMISSTTCSQANPIVTGNNERYTSRDLGQYTNYITRAYDDLSLECE</sequence>
<dbReference type="AlphaFoldDB" id="A0A9N8YRY3"/>
<dbReference type="InterPro" id="IPR011009">
    <property type="entry name" value="Kinase-like_dom_sf"/>
</dbReference>
<dbReference type="GO" id="GO:0004674">
    <property type="term" value="F:protein serine/threonine kinase activity"/>
    <property type="evidence" value="ECO:0007669"/>
    <property type="project" value="TreeGrafter"/>
</dbReference>
<dbReference type="EMBL" id="CAJVPV010000336">
    <property type="protein sequence ID" value="CAG8452118.1"/>
    <property type="molecule type" value="Genomic_DNA"/>
</dbReference>
<evidence type="ECO:0000313" key="2">
    <source>
        <dbReference type="EMBL" id="CAG8452118.1"/>
    </source>
</evidence>
<organism evidence="2 3">
    <name type="scientific">Acaulospora morrowiae</name>
    <dbReference type="NCBI Taxonomy" id="94023"/>
    <lineage>
        <taxon>Eukaryota</taxon>
        <taxon>Fungi</taxon>
        <taxon>Fungi incertae sedis</taxon>
        <taxon>Mucoromycota</taxon>
        <taxon>Glomeromycotina</taxon>
        <taxon>Glomeromycetes</taxon>
        <taxon>Diversisporales</taxon>
        <taxon>Acaulosporaceae</taxon>
        <taxon>Acaulospora</taxon>
    </lineage>
</organism>
<dbReference type="Proteomes" id="UP000789342">
    <property type="component" value="Unassembled WGS sequence"/>
</dbReference>
<dbReference type="Pfam" id="PF07714">
    <property type="entry name" value="PK_Tyr_Ser-Thr"/>
    <property type="match status" value="1"/>
</dbReference>
<keyword evidence="3" id="KW-1185">Reference proteome</keyword>
<dbReference type="GO" id="GO:0005524">
    <property type="term" value="F:ATP binding"/>
    <property type="evidence" value="ECO:0007669"/>
    <property type="project" value="InterPro"/>
</dbReference>
<dbReference type="PANTHER" id="PTHR44329">
    <property type="entry name" value="SERINE/THREONINE-PROTEIN KINASE TNNI3K-RELATED"/>
    <property type="match status" value="1"/>
</dbReference>
<feature type="domain" description="Protein kinase" evidence="1">
    <location>
        <begin position="136"/>
        <end position="424"/>
    </location>
</feature>
<accession>A0A9N8YRY3</accession>
<comment type="caution">
    <text evidence="2">The sequence shown here is derived from an EMBL/GenBank/DDBJ whole genome shotgun (WGS) entry which is preliminary data.</text>
</comment>
<dbReference type="PROSITE" id="PS50011">
    <property type="entry name" value="PROTEIN_KINASE_DOM"/>
    <property type="match status" value="1"/>
</dbReference>
<dbReference type="InterPro" id="IPR001245">
    <property type="entry name" value="Ser-Thr/Tyr_kinase_cat_dom"/>
</dbReference>
<gene>
    <name evidence="2" type="ORF">AMORRO_LOCUS950</name>
</gene>
<dbReference type="InterPro" id="IPR051681">
    <property type="entry name" value="Ser/Thr_Kinases-Pseudokinases"/>
</dbReference>
<name>A0A9N8YRY3_9GLOM</name>
<reference evidence="2" key="1">
    <citation type="submission" date="2021-06" db="EMBL/GenBank/DDBJ databases">
        <authorList>
            <person name="Kallberg Y."/>
            <person name="Tangrot J."/>
            <person name="Rosling A."/>
        </authorList>
    </citation>
    <scope>NUCLEOTIDE SEQUENCE</scope>
    <source>
        <strain evidence="2">CL551</strain>
    </source>
</reference>
<proteinExistence type="predicted"/>
<dbReference type="SUPFAM" id="SSF56112">
    <property type="entry name" value="Protein kinase-like (PK-like)"/>
    <property type="match status" value="1"/>
</dbReference>
<dbReference type="InterPro" id="IPR000719">
    <property type="entry name" value="Prot_kinase_dom"/>
</dbReference>
<dbReference type="Gene3D" id="1.10.510.10">
    <property type="entry name" value="Transferase(Phosphotransferase) domain 1"/>
    <property type="match status" value="2"/>
</dbReference>